<sequence length="71" mass="7534">MRAGQSLPEIAGKLTAPLTMPDPNPGRTPAKARSTALTATRHNPQWCRPLTATLTATGADNNALPRTLTDR</sequence>
<feature type="region of interest" description="Disordered" evidence="1">
    <location>
        <begin position="1"/>
        <end position="38"/>
    </location>
</feature>
<reference evidence="2" key="1">
    <citation type="submission" date="2023-02" db="EMBL/GenBank/DDBJ databases">
        <title>Kitasatospora phosalacinea NBRC 14627.</title>
        <authorList>
            <person name="Ichikawa N."/>
            <person name="Sato H."/>
            <person name="Tonouchi N."/>
        </authorList>
    </citation>
    <scope>NUCLEOTIDE SEQUENCE</scope>
    <source>
        <strain evidence="2">NBRC 14627</strain>
    </source>
</reference>
<protein>
    <submittedName>
        <fullName evidence="2">Uncharacterized protein</fullName>
    </submittedName>
</protein>
<dbReference type="Proteomes" id="UP001165041">
    <property type="component" value="Unassembled WGS sequence"/>
</dbReference>
<dbReference type="AlphaFoldDB" id="A0A9W6Q915"/>
<evidence type="ECO:0000256" key="1">
    <source>
        <dbReference type="SAM" id="MobiDB-lite"/>
    </source>
</evidence>
<organism evidence="2 3">
    <name type="scientific">Kitasatospora phosalacinea</name>
    <dbReference type="NCBI Taxonomy" id="2065"/>
    <lineage>
        <taxon>Bacteria</taxon>
        <taxon>Bacillati</taxon>
        <taxon>Actinomycetota</taxon>
        <taxon>Actinomycetes</taxon>
        <taxon>Kitasatosporales</taxon>
        <taxon>Streptomycetaceae</taxon>
        <taxon>Kitasatospora</taxon>
    </lineage>
</organism>
<comment type="caution">
    <text evidence="2">The sequence shown here is derived from an EMBL/GenBank/DDBJ whole genome shotgun (WGS) entry which is preliminary data.</text>
</comment>
<evidence type="ECO:0000313" key="3">
    <source>
        <dbReference type="Proteomes" id="UP001165041"/>
    </source>
</evidence>
<name>A0A9W6Q915_9ACTN</name>
<gene>
    <name evidence="2" type="ORF">Kpho02_44140</name>
</gene>
<proteinExistence type="predicted"/>
<accession>A0A9W6Q915</accession>
<evidence type="ECO:0000313" key="2">
    <source>
        <dbReference type="EMBL" id="GLW72115.1"/>
    </source>
</evidence>
<dbReference type="EMBL" id="BSSA01000015">
    <property type="protein sequence ID" value="GLW72115.1"/>
    <property type="molecule type" value="Genomic_DNA"/>
</dbReference>